<name>A0A9W5Y8T4_9FIRM</name>
<comment type="caution">
    <text evidence="2">The sequence shown here is derived from an EMBL/GenBank/DDBJ whole genome shotgun (WGS) entry which is preliminary data.</text>
</comment>
<dbReference type="PANTHER" id="PTHR22617">
    <property type="entry name" value="CHEMOTAXIS SENSOR HISTIDINE KINASE-RELATED"/>
    <property type="match status" value="1"/>
</dbReference>
<evidence type="ECO:0000313" key="2">
    <source>
        <dbReference type="EMBL" id="GKX28962.1"/>
    </source>
</evidence>
<dbReference type="SUPFAM" id="SSF50341">
    <property type="entry name" value="CheW-like"/>
    <property type="match status" value="1"/>
</dbReference>
<dbReference type="InterPro" id="IPR002545">
    <property type="entry name" value="CheW-lke_dom"/>
</dbReference>
<sequence>MEENNNQEVIQYIVAKIGHEQYGVNIQHVHNIERMLRITRVPKAPYYIKGVVNLRGDIIPVMSLRLKFRLDPDEYTNDTRIIIVKIDGNPMGFIVDEVKEVINLTEDNIEKIAKDSSDEKNIYVQGVGKIGKELVTLLNIDGLINTND</sequence>
<dbReference type="InterPro" id="IPR036061">
    <property type="entry name" value="CheW-like_dom_sf"/>
</dbReference>
<evidence type="ECO:0000313" key="3">
    <source>
        <dbReference type="Proteomes" id="UP001144256"/>
    </source>
</evidence>
<dbReference type="AlphaFoldDB" id="A0A9W5Y8T4"/>
<keyword evidence="3" id="KW-1185">Reference proteome</keyword>
<dbReference type="GO" id="GO:0006935">
    <property type="term" value="P:chemotaxis"/>
    <property type="evidence" value="ECO:0007669"/>
    <property type="project" value="InterPro"/>
</dbReference>
<protein>
    <submittedName>
        <fullName evidence="2">Chemotaxis protein CheW</fullName>
    </submittedName>
</protein>
<evidence type="ECO:0000259" key="1">
    <source>
        <dbReference type="PROSITE" id="PS50851"/>
    </source>
</evidence>
<gene>
    <name evidence="2" type="primary">cheW-2_1</name>
    <name evidence="2" type="ORF">SH1V18_14420</name>
</gene>
<dbReference type="PANTHER" id="PTHR22617:SF23">
    <property type="entry name" value="CHEMOTAXIS PROTEIN CHEW"/>
    <property type="match status" value="1"/>
</dbReference>
<dbReference type="GO" id="GO:0007165">
    <property type="term" value="P:signal transduction"/>
    <property type="evidence" value="ECO:0007669"/>
    <property type="project" value="InterPro"/>
</dbReference>
<dbReference type="GO" id="GO:0005829">
    <property type="term" value="C:cytosol"/>
    <property type="evidence" value="ECO:0007669"/>
    <property type="project" value="TreeGrafter"/>
</dbReference>
<reference evidence="2" key="1">
    <citation type="submission" date="2022-06" db="EMBL/GenBank/DDBJ databases">
        <title>Vallitalea longa sp. nov., an anaerobic bacterium isolated from marine sediment.</title>
        <authorList>
            <person name="Hirano S."/>
            <person name="Terahara T."/>
            <person name="Mori K."/>
            <person name="Hamada M."/>
            <person name="Matsumoto R."/>
            <person name="Kobayashi T."/>
        </authorList>
    </citation>
    <scope>NUCLEOTIDE SEQUENCE</scope>
    <source>
        <strain evidence="2">SH18-1</strain>
    </source>
</reference>
<dbReference type="Pfam" id="PF01584">
    <property type="entry name" value="CheW"/>
    <property type="match status" value="1"/>
</dbReference>
<dbReference type="Proteomes" id="UP001144256">
    <property type="component" value="Unassembled WGS sequence"/>
</dbReference>
<dbReference type="RefSeq" id="WP_281813957.1">
    <property type="nucleotide sequence ID" value="NZ_BRLB01000002.1"/>
</dbReference>
<feature type="domain" description="CheW-like" evidence="1">
    <location>
        <begin position="9"/>
        <end position="148"/>
    </location>
</feature>
<dbReference type="Gene3D" id="2.30.30.40">
    <property type="entry name" value="SH3 Domains"/>
    <property type="match status" value="1"/>
</dbReference>
<proteinExistence type="predicted"/>
<accession>A0A9W5Y8T4</accession>
<dbReference type="InterPro" id="IPR039315">
    <property type="entry name" value="CheW"/>
</dbReference>
<dbReference type="SMART" id="SM00260">
    <property type="entry name" value="CheW"/>
    <property type="match status" value="1"/>
</dbReference>
<dbReference type="PROSITE" id="PS50851">
    <property type="entry name" value="CHEW"/>
    <property type="match status" value="1"/>
</dbReference>
<dbReference type="EMBL" id="BRLB01000002">
    <property type="protein sequence ID" value="GKX28962.1"/>
    <property type="molecule type" value="Genomic_DNA"/>
</dbReference>
<dbReference type="Gene3D" id="2.40.50.180">
    <property type="entry name" value="CheA-289, Domain 4"/>
    <property type="match status" value="1"/>
</dbReference>
<organism evidence="2 3">
    <name type="scientific">Vallitalea longa</name>
    <dbReference type="NCBI Taxonomy" id="2936439"/>
    <lineage>
        <taxon>Bacteria</taxon>
        <taxon>Bacillati</taxon>
        <taxon>Bacillota</taxon>
        <taxon>Clostridia</taxon>
        <taxon>Lachnospirales</taxon>
        <taxon>Vallitaleaceae</taxon>
        <taxon>Vallitalea</taxon>
    </lineage>
</organism>